<dbReference type="EMBL" id="JADIMZ010000155">
    <property type="protein sequence ID" value="MBO8433601.1"/>
    <property type="molecule type" value="Genomic_DNA"/>
</dbReference>
<evidence type="ECO:0000313" key="3">
    <source>
        <dbReference type="Proteomes" id="UP000823612"/>
    </source>
</evidence>
<dbReference type="GO" id="GO:0016747">
    <property type="term" value="F:acyltransferase activity, transferring groups other than amino-acyl groups"/>
    <property type="evidence" value="ECO:0007669"/>
    <property type="project" value="InterPro"/>
</dbReference>
<proteinExistence type="predicted"/>
<name>A0A9D9DTZ1_9BACT</name>
<dbReference type="InterPro" id="IPR016181">
    <property type="entry name" value="Acyl_CoA_acyltransferase"/>
</dbReference>
<dbReference type="PROSITE" id="PS51186">
    <property type="entry name" value="GNAT"/>
    <property type="match status" value="1"/>
</dbReference>
<dbReference type="Gene3D" id="3.40.630.30">
    <property type="match status" value="1"/>
</dbReference>
<evidence type="ECO:0000259" key="1">
    <source>
        <dbReference type="PROSITE" id="PS51186"/>
    </source>
</evidence>
<reference evidence="2" key="2">
    <citation type="journal article" date="2021" name="PeerJ">
        <title>Extensive microbial diversity within the chicken gut microbiome revealed by metagenomics and culture.</title>
        <authorList>
            <person name="Gilroy R."/>
            <person name="Ravi A."/>
            <person name="Getino M."/>
            <person name="Pursley I."/>
            <person name="Horton D.L."/>
            <person name="Alikhan N.F."/>
            <person name="Baker D."/>
            <person name="Gharbi K."/>
            <person name="Hall N."/>
            <person name="Watson M."/>
            <person name="Adriaenssens E.M."/>
            <person name="Foster-Nyarko E."/>
            <person name="Jarju S."/>
            <person name="Secka A."/>
            <person name="Antonio M."/>
            <person name="Oren A."/>
            <person name="Chaudhuri R.R."/>
            <person name="La Ragione R."/>
            <person name="Hildebrand F."/>
            <person name="Pallen M.J."/>
        </authorList>
    </citation>
    <scope>NUCLEOTIDE SEQUENCE</scope>
    <source>
        <strain evidence="2">2889</strain>
    </source>
</reference>
<dbReference type="AlphaFoldDB" id="A0A9D9DTZ1"/>
<comment type="caution">
    <text evidence="2">The sequence shown here is derived from an EMBL/GenBank/DDBJ whole genome shotgun (WGS) entry which is preliminary data.</text>
</comment>
<organism evidence="2 3">
    <name type="scientific">Candidatus Pullibacteroides excrementavium</name>
    <dbReference type="NCBI Taxonomy" id="2840905"/>
    <lineage>
        <taxon>Bacteria</taxon>
        <taxon>Pseudomonadati</taxon>
        <taxon>Bacteroidota</taxon>
        <taxon>Bacteroidia</taxon>
        <taxon>Bacteroidales</taxon>
        <taxon>Candidatus Pullibacteroides</taxon>
    </lineage>
</organism>
<accession>A0A9D9DTZ1</accession>
<protein>
    <recommendedName>
        <fullName evidence="1">N-acetyltransferase domain-containing protein</fullName>
    </recommendedName>
</protein>
<dbReference type="Proteomes" id="UP000823612">
    <property type="component" value="Unassembled WGS sequence"/>
</dbReference>
<dbReference type="SUPFAM" id="SSF55729">
    <property type="entry name" value="Acyl-CoA N-acyltransferases (Nat)"/>
    <property type="match status" value="1"/>
</dbReference>
<dbReference type="CDD" id="cd04301">
    <property type="entry name" value="NAT_SF"/>
    <property type="match status" value="1"/>
</dbReference>
<reference evidence="2" key="1">
    <citation type="submission" date="2020-10" db="EMBL/GenBank/DDBJ databases">
        <authorList>
            <person name="Gilroy R."/>
        </authorList>
    </citation>
    <scope>NUCLEOTIDE SEQUENCE</scope>
    <source>
        <strain evidence="2">2889</strain>
    </source>
</reference>
<dbReference type="InterPro" id="IPR000182">
    <property type="entry name" value="GNAT_dom"/>
</dbReference>
<sequence length="277" mass="31556">MDLGQTIKIQSVQDTDTEEFRQIYDLYRRIFTLEEETESFDGLCASMALNGNPDLTRKYGPFQEIWLSARTPEGRLAGGADFNVFILPEQACATVHITYIFSDALCRNAGIGSALLQHIESEARRWVASQGFPMNYPLHVFCEQNAPERMSPEEYRRDAEAAGLDPCQRLIWWLKKGFRRLDTEYVQPPLSPQGKACTNLSLNVKTSKRLFPSAIVSGHLRRFFYIAVFKARTSHDAQTEEILRKIEAMDSIPVTGSLKEYRELGKRFSLQGQCRAS</sequence>
<evidence type="ECO:0000313" key="2">
    <source>
        <dbReference type="EMBL" id="MBO8433601.1"/>
    </source>
</evidence>
<feature type="domain" description="N-acetyltransferase" evidence="1">
    <location>
        <begin position="7"/>
        <end position="205"/>
    </location>
</feature>
<gene>
    <name evidence="2" type="ORF">IAB08_09980</name>
</gene>